<keyword evidence="2" id="KW-0175">Coiled coil</keyword>
<dbReference type="PROSITE" id="PS51257">
    <property type="entry name" value="PROKAR_LIPOPROTEIN"/>
    <property type="match status" value="1"/>
</dbReference>
<accession>A0A6F8PYP5</accession>
<dbReference type="GO" id="GO:0015562">
    <property type="term" value="F:efflux transmembrane transporter activity"/>
    <property type="evidence" value="ECO:0007669"/>
    <property type="project" value="TreeGrafter"/>
</dbReference>
<gene>
    <name evidence="5" type="ORF">THMIRHAS_24910</name>
</gene>
<dbReference type="InterPro" id="IPR058625">
    <property type="entry name" value="MdtA-like_BSH"/>
</dbReference>
<sequence length="355" mass="38920">MRVGRASFTAILWVLLFSSALSGCQQEPERPEKSLLKVKVVTVVSSAQSRDWVLNGTLSARKIIPLGLRVAGQVKQVSVDLGSRVDAGQTLLQLDQRDFVLSVKSSQAAIKVTAAQISQTQSDLQRVEALQQRKLASEQAKQQLETQLKALQAQQNANHQNLQQAQNQLDYTQLVAVNAGVIGSRMVEEGQVVNAGQALFQLIVDGQRDVALSVPEARIGDLPDSALATINGQSYPVKLRTRLLQADLPSRTWTVYYQLADSALINRMPLNQSVRVQFTQALSNQVQLPLSALYEAADYPSVWLLENGKAKRLAVEILRLSSESVWLRADFPANAKVIALGVHLLSEGQPLEEMP</sequence>
<keyword evidence="6" id="KW-1185">Reference proteome</keyword>
<evidence type="ECO:0000259" key="4">
    <source>
        <dbReference type="Pfam" id="PF25917"/>
    </source>
</evidence>
<feature type="coiled-coil region" evidence="2">
    <location>
        <begin position="127"/>
        <end position="168"/>
    </location>
</feature>
<reference evidence="6" key="1">
    <citation type="submission" date="2019-11" db="EMBL/GenBank/DDBJ databases">
        <title>Isolation and characterization of two novel species in the genus Thiomicrorhabdus.</title>
        <authorList>
            <person name="Mochizuki J."/>
            <person name="Kojima H."/>
            <person name="Fukui M."/>
        </authorList>
    </citation>
    <scope>NUCLEOTIDE SEQUENCE [LARGE SCALE GENOMIC DNA]</scope>
    <source>
        <strain evidence="6">aks77</strain>
    </source>
</reference>
<dbReference type="Gene3D" id="2.40.30.170">
    <property type="match status" value="1"/>
</dbReference>
<evidence type="ECO:0000256" key="1">
    <source>
        <dbReference type="ARBA" id="ARBA00009477"/>
    </source>
</evidence>
<dbReference type="Gene3D" id="1.10.287.470">
    <property type="entry name" value="Helix hairpin bin"/>
    <property type="match status" value="1"/>
</dbReference>
<dbReference type="AlphaFoldDB" id="A0A6F8PYP5"/>
<name>A0A6F8PYP5_9GAMM</name>
<dbReference type="GO" id="GO:1990281">
    <property type="term" value="C:efflux pump complex"/>
    <property type="evidence" value="ECO:0007669"/>
    <property type="project" value="TreeGrafter"/>
</dbReference>
<proteinExistence type="inferred from homology"/>
<evidence type="ECO:0000313" key="6">
    <source>
        <dbReference type="Proteomes" id="UP000501726"/>
    </source>
</evidence>
<feature type="signal peptide" evidence="3">
    <location>
        <begin position="1"/>
        <end position="22"/>
    </location>
</feature>
<evidence type="ECO:0000313" key="5">
    <source>
        <dbReference type="EMBL" id="BBP47118.1"/>
    </source>
</evidence>
<evidence type="ECO:0000256" key="2">
    <source>
        <dbReference type="SAM" id="Coils"/>
    </source>
</evidence>
<dbReference type="PANTHER" id="PTHR30469:SF18">
    <property type="entry name" value="RESISTANCE-NODULATION-CELL DIVISION (RND) EFFLUX MEMBRANE FUSION PROTEIN-RELATED"/>
    <property type="match status" value="1"/>
</dbReference>
<dbReference type="PANTHER" id="PTHR30469">
    <property type="entry name" value="MULTIDRUG RESISTANCE PROTEIN MDTA"/>
    <property type="match status" value="1"/>
</dbReference>
<dbReference type="Gene3D" id="2.40.50.100">
    <property type="match status" value="1"/>
</dbReference>
<dbReference type="EMBL" id="AP021889">
    <property type="protein sequence ID" value="BBP47118.1"/>
    <property type="molecule type" value="Genomic_DNA"/>
</dbReference>
<feature type="chain" id="PRO_5026115310" evidence="3">
    <location>
        <begin position="23"/>
        <end position="355"/>
    </location>
</feature>
<keyword evidence="5" id="KW-0131">Cell cycle</keyword>
<feature type="domain" description="Multidrug resistance protein MdtA-like barrel-sandwich hybrid" evidence="4">
    <location>
        <begin position="67"/>
        <end position="204"/>
    </location>
</feature>
<dbReference type="SUPFAM" id="SSF111369">
    <property type="entry name" value="HlyD-like secretion proteins"/>
    <property type="match status" value="1"/>
</dbReference>
<dbReference type="Proteomes" id="UP000501726">
    <property type="component" value="Chromosome"/>
</dbReference>
<dbReference type="GO" id="GO:0051301">
    <property type="term" value="P:cell division"/>
    <property type="evidence" value="ECO:0007669"/>
    <property type="project" value="UniProtKB-KW"/>
</dbReference>
<organism evidence="5 6">
    <name type="scientific">Thiosulfatimonas sediminis</name>
    <dbReference type="NCBI Taxonomy" id="2675054"/>
    <lineage>
        <taxon>Bacteria</taxon>
        <taxon>Pseudomonadati</taxon>
        <taxon>Pseudomonadota</taxon>
        <taxon>Gammaproteobacteria</taxon>
        <taxon>Thiotrichales</taxon>
        <taxon>Piscirickettsiaceae</taxon>
        <taxon>Thiosulfatimonas</taxon>
    </lineage>
</organism>
<evidence type="ECO:0000256" key="3">
    <source>
        <dbReference type="SAM" id="SignalP"/>
    </source>
</evidence>
<dbReference type="Pfam" id="PF25917">
    <property type="entry name" value="BSH_RND"/>
    <property type="match status" value="1"/>
</dbReference>
<dbReference type="Gene3D" id="2.40.420.20">
    <property type="match status" value="1"/>
</dbReference>
<dbReference type="InterPro" id="IPR006143">
    <property type="entry name" value="RND_pump_MFP"/>
</dbReference>
<dbReference type="KEGG" id="tse:THMIRHAS_24910"/>
<dbReference type="NCBIfam" id="TIGR01730">
    <property type="entry name" value="RND_mfp"/>
    <property type="match status" value="1"/>
</dbReference>
<keyword evidence="5" id="KW-0132">Cell division</keyword>
<keyword evidence="3" id="KW-0732">Signal</keyword>
<comment type="similarity">
    <text evidence="1">Belongs to the membrane fusion protein (MFP) (TC 8.A.1) family.</text>
</comment>
<protein>
    <submittedName>
        <fullName evidence="5">Resistance-nodulation-cell division (RND) efflux membrane fusion protein</fullName>
    </submittedName>
</protein>